<name>F4H2G0_CELFA</name>
<dbReference type="PANTHER" id="PTHR37694">
    <property type="entry name" value="SLR8022 PROTEIN"/>
    <property type="match status" value="1"/>
</dbReference>
<dbReference type="KEGG" id="cfi:Celf_3468"/>
<reference evidence="1 2" key="1">
    <citation type="submission" date="2011-04" db="EMBL/GenBank/DDBJ databases">
        <title>Complete sequence of Cellulomonas fimi ATCC 484.</title>
        <authorList>
            <consortium name="US DOE Joint Genome Institute"/>
            <person name="Lucas S."/>
            <person name="Han J."/>
            <person name="Lapidus A."/>
            <person name="Cheng J.-F."/>
            <person name="Goodwin L."/>
            <person name="Pitluck S."/>
            <person name="Peters L."/>
            <person name="Chertkov O."/>
            <person name="Detter J.C."/>
            <person name="Han C."/>
            <person name="Tapia R."/>
            <person name="Land M."/>
            <person name="Hauser L."/>
            <person name="Kyrpides N."/>
            <person name="Ivanova N."/>
            <person name="Ovchinnikova G."/>
            <person name="Pagani I."/>
            <person name="Mead D."/>
            <person name="Brumm P."/>
            <person name="Woyke T."/>
        </authorList>
    </citation>
    <scope>NUCLEOTIDE SEQUENCE [LARGE SCALE GENOMIC DNA]</scope>
    <source>
        <strain evidence="2">ATCC 484 / DSM 20113 / JCM 1341 / NBRC 15513 / NCIMB 8980 / NCTC 7547</strain>
    </source>
</reference>
<evidence type="ECO:0000313" key="1">
    <source>
        <dbReference type="EMBL" id="AEE47580.1"/>
    </source>
</evidence>
<dbReference type="STRING" id="590998.Celf_3468"/>
<evidence type="ECO:0008006" key="3">
    <source>
        <dbReference type="Google" id="ProtNLM"/>
    </source>
</evidence>
<dbReference type="eggNOG" id="COG1917">
    <property type="taxonomic scope" value="Bacteria"/>
</dbReference>
<dbReference type="InterPro" id="IPR014710">
    <property type="entry name" value="RmlC-like_jellyroll"/>
</dbReference>
<dbReference type="HOGENOM" id="CLU_141675_0_0_11"/>
<dbReference type="RefSeq" id="WP_013772604.1">
    <property type="nucleotide sequence ID" value="NC_015514.1"/>
</dbReference>
<organism evidence="1 2">
    <name type="scientific">Cellulomonas fimi (strain ATCC 484 / DSM 20113 / JCM 1341 / CCUG 24087 / LMG 16345 / NBRC 15513 / NCIMB 8980 / NCTC 7547 / NRS-133)</name>
    <dbReference type="NCBI Taxonomy" id="590998"/>
    <lineage>
        <taxon>Bacteria</taxon>
        <taxon>Bacillati</taxon>
        <taxon>Actinomycetota</taxon>
        <taxon>Actinomycetes</taxon>
        <taxon>Micrococcales</taxon>
        <taxon>Cellulomonadaceae</taxon>
        <taxon>Cellulomonas</taxon>
    </lineage>
</organism>
<dbReference type="SUPFAM" id="SSF51182">
    <property type="entry name" value="RmlC-like cupins"/>
    <property type="match status" value="1"/>
</dbReference>
<dbReference type="AlphaFoldDB" id="F4H2G0"/>
<dbReference type="InterPro" id="IPR011051">
    <property type="entry name" value="RmlC_Cupin_sf"/>
</dbReference>
<proteinExistence type="predicted"/>
<dbReference type="PANTHER" id="PTHR37694:SF1">
    <property type="entry name" value="SLR8022 PROTEIN"/>
    <property type="match status" value="1"/>
</dbReference>
<evidence type="ECO:0000313" key="2">
    <source>
        <dbReference type="Proteomes" id="UP000008460"/>
    </source>
</evidence>
<gene>
    <name evidence="1" type="ordered locus">Celf_3468</name>
</gene>
<dbReference type="Proteomes" id="UP000008460">
    <property type="component" value="Chromosome"/>
</dbReference>
<accession>F4H2G0</accession>
<dbReference type="EMBL" id="CP002666">
    <property type="protein sequence ID" value="AEE47580.1"/>
    <property type="molecule type" value="Genomic_DNA"/>
</dbReference>
<protein>
    <recommendedName>
        <fullName evidence="3">Cupin 2 conserved barrel domain protein</fullName>
    </recommendedName>
</protein>
<keyword evidence="2" id="KW-1185">Reference proteome</keyword>
<sequence length="124" mass="13129">MIDLTAKAQEHLDLARQDPHGRSAELVAHDGELRQTVLALTAGSRLGEHNSPAAATMQVLSGRVRVESDGGQAEPAAGELWVLTHERHAVVALEDAVFLLTTVTSVPRGSHGENDADDPPVARS</sequence>
<dbReference type="Gene3D" id="2.60.120.10">
    <property type="entry name" value="Jelly Rolls"/>
    <property type="match status" value="1"/>
</dbReference>